<sequence length="806" mass="90453">MKKILLFVLCLSTYLCTAQTKDSFTLKGVVLDSAKNEPLEYVTLSLQYAATGEQLKTTLTKEDGSFELAVSKPGAYKLVLASIGYKTKTIQPVQAITNVHKVLLVSTSNQLTEVAVTATRPVIKQEVDRISYDVQSDAESKVLTVLDMLRKVPMVSVDATDNIKLKGTGNYKILINGKESSLIAKNPSDVFKSMPASNILKIEVITTPPAKYDAEGLSGIINIITKKNIDQGYSGGVNARYNTVNGPGINLNGTVKQGKFGVNGYVGRYSQGKRSTAYGSSNEITNPVRSSLLQNGTNIEDWNNIYGNAEISYEIDTLNLLTGNFQGYNNKNTNETDLFSMDYNGDNSLYRSYNLLNNAVGTNKGNDVGLNYQLSFKDKKDQILTASYKYSVSTNRQDNDANYLQDQNFRYPGAIASNYRQFNRSGTNSHTVQLDYVHPIKALTIEAGTKGILRHNYSDFENYNQNAASNEYMLDPSQSNHLNYDQNVFSVYNTYQLKLKSWVMKTGLRVERTTVDANFEGIPLDQRYTNFVPSVSVQRKIDSTNNITFGFTDRLQRPGVWQLNPFIDRSNPKYINTGNPELRPVTSHTFELNYSNFKKGSINIGLNYAFANNTVESVVNVSPDTVTTTTYANVGKNRKLGTDINANIPLTKKLNVNLNLEILRVWLSGTYDGEFYNQKGYQGHAFSYTSYKFEKGYTAGVNIGYDSRYVMLQGRDNEFFFYSGSVSKEFLDKKASISLSANMPFRKYKRIDFYNETPDFSQSSYRDIYSRRFNLSFNYKFGRLKGEIKKNSRGINNDDVSAGGRQ</sequence>
<accession>A0A1H4H878</accession>
<dbReference type="InterPro" id="IPR037066">
    <property type="entry name" value="Plug_dom_sf"/>
</dbReference>
<dbReference type="EMBL" id="FNRA01000014">
    <property type="protein sequence ID" value="SEB18047.1"/>
    <property type="molecule type" value="Genomic_DNA"/>
</dbReference>
<evidence type="ECO:0000313" key="6">
    <source>
        <dbReference type="EMBL" id="SEB18047.1"/>
    </source>
</evidence>
<keyword evidence="4" id="KW-0732">Signal</keyword>
<dbReference type="Gene3D" id="2.170.130.10">
    <property type="entry name" value="TonB-dependent receptor, plug domain"/>
    <property type="match status" value="1"/>
</dbReference>
<dbReference type="RefSeq" id="WP_090559679.1">
    <property type="nucleotide sequence ID" value="NZ_FNRA01000014.1"/>
</dbReference>
<feature type="chain" id="PRO_5011485095" evidence="4">
    <location>
        <begin position="19"/>
        <end position="806"/>
    </location>
</feature>
<dbReference type="Gene3D" id="2.40.170.20">
    <property type="entry name" value="TonB-dependent receptor, beta-barrel domain"/>
    <property type="match status" value="1"/>
</dbReference>
<evidence type="ECO:0000256" key="3">
    <source>
        <dbReference type="ARBA" id="ARBA00023237"/>
    </source>
</evidence>
<feature type="domain" description="Outer membrane protein beta-barrel" evidence="5">
    <location>
        <begin position="378"/>
        <end position="779"/>
    </location>
</feature>
<dbReference type="OrthoDB" id="606851at2"/>
<protein>
    <submittedName>
        <fullName evidence="6">Outer membrane receptor for ferrienterochelin and colicins</fullName>
    </submittedName>
</protein>
<evidence type="ECO:0000259" key="5">
    <source>
        <dbReference type="Pfam" id="PF14905"/>
    </source>
</evidence>
<feature type="signal peptide" evidence="4">
    <location>
        <begin position="1"/>
        <end position="18"/>
    </location>
</feature>
<keyword evidence="2" id="KW-0472">Membrane</keyword>
<dbReference type="InterPro" id="IPR036942">
    <property type="entry name" value="Beta-barrel_TonB_sf"/>
</dbReference>
<dbReference type="Pfam" id="PF13620">
    <property type="entry name" value="CarboxypepD_reg"/>
    <property type="match status" value="1"/>
</dbReference>
<reference evidence="6 7" key="1">
    <citation type="submission" date="2016-10" db="EMBL/GenBank/DDBJ databases">
        <authorList>
            <person name="de Groot N.N."/>
        </authorList>
    </citation>
    <scope>NUCLEOTIDE SEQUENCE [LARGE SCALE GENOMIC DNA]</scope>
    <source>
        <strain evidence="6 7">DSM 19033</strain>
    </source>
</reference>
<dbReference type="PANTHER" id="PTHR40980:SF4">
    <property type="entry name" value="TONB-DEPENDENT RECEPTOR-LIKE BETA-BARREL DOMAIN-CONTAINING PROTEIN"/>
    <property type="match status" value="1"/>
</dbReference>
<name>A0A1H4H878_9SPHI</name>
<dbReference type="Proteomes" id="UP000198850">
    <property type="component" value="Unassembled WGS sequence"/>
</dbReference>
<proteinExistence type="predicted"/>
<evidence type="ECO:0000256" key="2">
    <source>
        <dbReference type="ARBA" id="ARBA00023136"/>
    </source>
</evidence>
<evidence type="ECO:0000313" key="7">
    <source>
        <dbReference type="Proteomes" id="UP000198850"/>
    </source>
</evidence>
<dbReference type="SUPFAM" id="SSF56935">
    <property type="entry name" value="Porins"/>
    <property type="match status" value="1"/>
</dbReference>
<dbReference type="InterPro" id="IPR041700">
    <property type="entry name" value="OMP_b-brl_3"/>
</dbReference>
<dbReference type="PANTHER" id="PTHR40980">
    <property type="entry name" value="PLUG DOMAIN-CONTAINING PROTEIN"/>
    <property type="match status" value="1"/>
</dbReference>
<comment type="subcellular location">
    <subcellularLocation>
        <location evidence="1">Cell outer membrane</location>
    </subcellularLocation>
</comment>
<keyword evidence="7" id="KW-1185">Reference proteome</keyword>
<gene>
    <name evidence="6" type="ORF">SAMN05443550_11454</name>
</gene>
<organism evidence="6 7">
    <name type="scientific">Pedobacter hartonius</name>
    <dbReference type="NCBI Taxonomy" id="425514"/>
    <lineage>
        <taxon>Bacteria</taxon>
        <taxon>Pseudomonadati</taxon>
        <taxon>Bacteroidota</taxon>
        <taxon>Sphingobacteriia</taxon>
        <taxon>Sphingobacteriales</taxon>
        <taxon>Sphingobacteriaceae</taxon>
        <taxon>Pedobacter</taxon>
    </lineage>
</organism>
<keyword evidence="6" id="KW-0675">Receptor</keyword>
<dbReference type="InterPro" id="IPR008969">
    <property type="entry name" value="CarboxyPept-like_regulatory"/>
</dbReference>
<dbReference type="AlphaFoldDB" id="A0A1H4H878"/>
<dbReference type="Pfam" id="PF14905">
    <property type="entry name" value="OMP_b-brl_3"/>
    <property type="match status" value="1"/>
</dbReference>
<dbReference type="STRING" id="425514.SAMN05443550_11454"/>
<evidence type="ECO:0000256" key="4">
    <source>
        <dbReference type="SAM" id="SignalP"/>
    </source>
</evidence>
<evidence type="ECO:0000256" key="1">
    <source>
        <dbReference type="ARBA" id="ARBA00004442"/>
    </source>
</evidence>
<dbReference type="SUPFAM" id="SSF49464">
    <property type="entry name" value="Carboxypeptidase regulatory domain-like"/>
    <property type="match status" value="1"/>
</dbReference>
<keyword evidence="3" id="KW-0998">Cell outer membrane</keyword>
<dbReference type="GO" id="GO:0009279">
    <property type="term" value="C:cell outer membrane"/>
    <property type="evidence" value="ECO:0007669"/>
    <property type="project" value="UniProtKB-SubCell"/>
</dbReference>
<dbReference type="Gene3D" id="2.60.40.1120">
    <property type="entry name" value="Carboxypeptidase-like, regulatory domain"/>
    <property type="match status" value="1"/>
</dbReference>